<keyword evidence="4" id="KW-1185">Reference proteome</keyword>
<feature type="coiled-coil region" evidence="1">
    <location>
        <begin position="316"/>
        <end position="385"/>
    </location>
</feature>
<dbReference type="PANTHER" id="PTHR35468:SF1">
    <property type="entry name" value="MYOSIN-LIKE PROTEIN"/>
    <property type="match status" value="1"/>
</dbReference>
<evidence type="ECO:0000256" key="2">
    <source>
        <dbReference type="SAM" id="MobiDB-lite"/>
    </source>
</evidence>
<proteinExistence type="predicted"/>
<feature type="compositionally biased region" description="Basic residues" evidence="2">
    <location>
        <begin position="24"/>
        <end position="40"/>
    </location>
</feature>
<keyword evidence="1" id="KW-0175">Coiled coil</keyword>
<comment type="caution">
    <text evidence="3">The sequence shown here is derived from an EMBL/GenBank/DDBJ whole genome shotgun (WGS) entry which is preliminary data.</text>
</comment>
<dbReference type="EMBL" id="JAXQNO010000011">
    <property type="protein sequence ID" value="KAK4787953.1"/>
    <property type="molecule type" value="Genomic_DNA"/>
</dbReference>
<name>A0AAN7R6Q7_TRANT</name>
<evidence type="ECO:0000313" key="3">
    <source>
        <dbReference type="EMBL" id="KAK4787953.1"/>
    </source>
</evidence>
<accession>A0AAN7R6Q7</accession>
<feature type="region of interest" description="Disordered" evidence="2">
    <location>
        <begin position="166"/>
        <end position="186"/>
    </location>
</feature>
<protein>
    <submittedName>
        <fullName evidence="3">Uncharacterized protein</fullName>
    </submittedName>
</protein>
<organism evidence="3 4">
    <name type="scientific">Trapa natans</name>
    <name type="common">Water chestnut</name>
    <dbReference type="NCBI Taxonomy" id="22666"/>
    <lineage>
        <taxon>Eukaryota</taxon>
        <taxon>Viridiplantae</taxon>
        <taxon>Streptophyta</taxon>
        <taxon>Embryophyta</taxon>
        <taxon>Tracheophyta</taxon>
        <taxon>Spermatophyta</taxon>
        <taxon>Magnoliopsida</taxon>
        <taxon>eudicotyledons</taxon>
        <taxon>Gunneridae</taxon>
        <taxon>Pentapetalae</taxon>
        <taxon>rosids</taxon>
        <taxon>malvids</taxon>
        <taxon>Myrtales</taxon>
        <taxon>Lythraceae</taxon>
        <taxon>Trapa</taxon>
    </lineage>
</organism>
<dbReference type="AlphaFoldDB" id="A0AAN7R6Q7"/>
<evidence type="ECO:0000256" key="1">
    <source>
        <dbReference type="SAM" id="Coils"/>
    </source>
</evidence>
<dbReference type="Proteomes" id="UP001346149">
    <property type="component" value="Unassembled WGS sequence"/>
</dbReference>
<dbReference type="PANTHER" id="PTHR35468">
    <property type="entry name" value="MYOSIN-LIKE PROTEIN"/>
    <property type="match status" value="1"/>
</dbReference>
<gene>
    <name evidence="3" type="ORF">SAY86_019272</name>
</gene>
<sequence length="487" mass="54045">MSSTTAATGTKCHNYHPQAPKIVLRLRRRTDRRKDRRSGRASHGGSSRSDRSGNDTKLQTLFDRECVVSKGGGSGGVSSVEMDDEKWRFQAEVLRTECNILRMEKEIAVRKLDRSRLHLEQTLRSATEALISMRKKICEGKNVAGVLEEEIRNLVDKLKELRKSPGSVKYAARPDRRGGGGGGNFDQRVTILQKRLQKLGGSSEEKRCMEKIRKMAVESLSMTMVTCPPAEDPEGSSILFEPASDGSMSGSTSGSKPAAVQCLGHYVPFTLRAEPEVSSSERSTSSCSGHCKAVVRRIVEQVRAETEQWSQLQEMLGQVRDEMEELLASRDFWEDRARDSDSQKRSLHSSVQEWRQRALLSEAKAKELRLEMSTLRDQMGALKKNDLMLSHAAMAGESPLPPLVTAGSRNEAENRPVLTCSPKENHHNGDEAALLGIMDRRRKVRGCTAVSSVGVSGSKRSPLRDIGNMARRDDKPVLPLICHLNLN</sequence>
<reference evidence="3 4" key="1">
    <citation type="journal article" date="2023" name="Hortic Res">
        <title>Pangenome of water caltrop reveals structural variations and asymmetric subgenome divergence after allopolyploidization.</title>
        <authorList>
            <person name="Zhang X."/>
            <person name="Chen Y."/>
            <person name="Wang L."/>
            <person name="Yuan Y."/>
            <person name="Fang M."/>
            <person name="Shi L."/>
            <person name="Lu R."/>
            <person name="Comes H.P."/>
            <person name="Ma Y."/>
            <person name="Chen Y."/>
            <person name="Huang G."/>
            <person name="Zhou Y."/>
            <person name="Zheng Z."/>
            <person name="Qiu Y."/>
        </authorList>
    </citation>
    <scope>NUCLEOTIDE SEQUENCE [LARGE SCALE GENOMIC DNA]</scope>
    <source>
        <strain evidence="3">F231</strain>
    </source>
</reference>
<evidence type="ECO:0000313" key="4">
    <source>
        <dbReference type="Proteomes" id="UP001346149"/>
    </source>
</evidence>
<feature type="region of interest" description="Disordered" evidence="2">
    <location>
        <begin position="1"/>
        <end position="55"/>
    </location>
</feature>